<feature type="transmembrane region" description="Helical" evidence="1">
    <location>
        <begin position="79"/>
        <end position="98"/>
    </location>
</feature>
<keyword evidence="3" id="KW-1185">Reference proteome</keyword>
<evidence type="ECO:0000256" key="1">
    <source>
        <dbReference type="SAM" id="Phobius"/>
    </source>
</evidence>
<keyword evidence="1" id="KW-0812">Transmembrane</keyword>
<keyword evidence="1" id="KW-0472">Membrane</keyword>
<reference evidence="3" key="1">
    <citation type="submission" date="2016-10" db="EMBL/GenBank/DDBJ databases">
        <authorList>
            <person name="Varghese N."/>
            <person name="Submissions S."/>
        </authorList>
    </citation>
    <scope>NUCLEOTIDE SEQUENCE [LARGE SCALE GENOMIC DNA]</scope>
    <source>
        <strain evidence="3">DSM 23317</strain>
    </source>
</reference>
<evidence type="ECO:0000313" key="3">
    <source>
        <dbReference type="Proteomes" id="UP000199527"/>
    </source>
</evidence>
<dbReference type="InterPro" id="IPR021806">
    <property type="entry name" value="DUF3379"/>
</dbReference>
<evidence type="ECO:0000313" key="2">
    <source>
        <dbReference type="EMBL" id="SDI52742.1"/>
    </source>
</evidence>
<dbReference type="Pfam" id="PF11859">
    <property type="entry name" value="DUF3379"/>
    <property type="match status" value="1"/>
</dbReference>
<gene>
    <name evidence="2" type="ORF">SAMN04488540_1029</name>
</gene>
<dbReference type="OrthoDB" id="6195578at2"/>
<keyword evidence="1" id="KW-1133">Transmembrane helix</keyword>
<dbReference type="Proteomes" id="UP000199527">
    <property type="component" value="Unassembled WGS sequence"/>
</dbReference>
<protein>
    <recommendedName>
        <fullName evidence="4">Transmembrane transcriptional regulator (Anti-sigma factor RsiW)</fullName>
    </recommendedName>
</protein>
<name>A0A1G8LAQ5_9GAMM</name>
<sequence length="232" mass="25831">MDELKFRRQAYADPSSQEQDFIDATLQEAARQSFVDELQLLDEHLASAMKVAPPEDLANRILLQQNLNQFQQQKKRQRFHLAAAASVAFVIGLSLTFIRQPASLGDHALAHVAHEAGFADKVDESVSLNALNTKLASFGGKMEQMPGHIYYANYCDFDGVRSLHMVMDTPDGKMTVFFVPKEQNKSMSPEFGNDQYTGEAFEKGRFQIAVVGGKQQQIDSTVSLLRNSVSSI</sequence>
<proteinExistence type="predicted"/>
<evidence type="ECO:0008006" key="4">
    <source>
        <dbReference type="Google" id="ProtNLM"/>
    </source>
</evidence>
<accession>A0A1G8LAQ5</accession>
<dbReference type="RefSeq" id="WP_090361413.1">
    <property type="nucleotide sequence ID" value="NZ_FNEM01000002.1"/>
</dbReference>
<dbReference type="AlphaFoldDB" id="A0A1G8LAQ5"/>
<dbReference type="EMBL" id="FNEM01000002">
    <property type="protein sequence ID" value="SDI52742.1"/>
    <property type="molecule type" value="Genomic_DNA"/>
</dbReference>
<organism evidence="2 3">
    <name type="scientific">Ferrimonas sediminum</name>
    <dbReference type="NCBI Taxonomy" id="718193"/>
    <lineage>
        <taxon>Bacteria</taxon>
        <taxon>Pseudomonadati</taxon>
        <taxon>Pseudomonadota</taxon>
        <taxon>Gammaproteobacteria</taxon>
        <taxon>Alteromonadales</taxon>
        <taxon>Ferrimonadaceae</taxon>
        <taxon>Ferrimonas</taxon>
    </lineage>
</organism>